<accession>A0ACB8UIF6</accession>
<name>A0ACB8UIF6_9APHY</name>
<organism evidence="1 2">
    <name type="scientific">Irpex rosettiformis</name>
    <dbReference type="NCBI Taxonomy" id="378272"/>
    <lineage>
        <taxon>Eukaryota</taxon>
        <taxon>Fungi</taxon>
        <taxon>Dikarya</taxon>
        <taxon>Basidiomycota</taxon>
        <taxon>Agaricomycotina</taxon>
        <taxon>Agaricomycetes</taxon>
        <taxon>Polyporales</taxon>
        <taxon>Irpicaceae</taxon>
        <taxon>Irpex</taxon>
    </lineage>
</organism>
<keyword evidence="2" id="KW-1185">Reference proteome</keyword>
<sequence>MPIPKHIPVRYPKDADYANQAYEVPGTKKPGQTGTLTSSAFPLITLDLPDTFHNTVEFFESGLQRIPSPKHPLFGRRPVLSKSPLKRANYYEWIDWETVDLRRRYAGSGIRKLFDDGSAGGRELDVVGLYSGNCPEWQIMDLGLQAYGFVTVSLYDTLGPDTAGTSSILPCSINHVEMTLCALSPQHIPTLLKMASKIPTLKVLVSLDTIPGEEKKILSAWGQSVGIKVLDLEEVEQIGKVNLKAISYPDKNDISTICYTSGTTGVPKGVVMTHGMVANSIHSHTFGMEQDDIPISIGFLPLAHCYGRMCEAVVIARGGSIGYWSGDPVILLEDIQILKPNVFNAVPRVLNRVVQAGMAATKLPGLKGALFRRALQTKTERFHATGELTHPVWDRLVFNKVRAALGGNVGFISSGSAPMSKNAINFIKVAFCVQYLEGYGSTENNGTVTRQWWGDKSAAGTVGAPQPDAEIKLVDVPAMGYTSEDRPYPRGEICVRGDMCFREYYKGTAAIDDEGWQHTGDVAHIDECGRFSIIDRVKNIMKLSQGEYVAVERVEALYSGCPGILQIYVHGDSLQSYLIAIVVPDPVTFAELAGKVWGKQVLPTDTEALQKATKDQDIYNKFMGILNKHGKTTGLQGFEMIKRIYLTNELLTIDNGCLTPTLKIKRKETYNKFKDELDGLYTLPEPSSSKPAKL</sequence>
<protein>
    <submittedName>
        <fullName evidence="1">Acetyl-CoA synthetase-like protein</fullName>
    </submittedName>
</protein>
<evidence type="ECO:0000313" key="1">
    <source>
        <dbReference type="EMBL" id="KAI0094019.1"/>
    </source>
</evidence>
<gene>
    <name evidence="1" type="ORF">BDY19DRAFT_881234</name>
</gene>
<evidence type="ECO:0000313" key="2">
    <source>
        <dbReference type="Proteomes" id="UP001055072"/>
    </source>
</evidence>
<reference evidence="1" key="1">
    <citation type="journal article" date="2021" name="Environ. Microbiol.">
        <title>Gene family expansions and transcriptome signatures uncover fungal adaptations to wood decay.</title>
        <authorList>
            <person name="Hage H."/>
            <person name="Miyauchi S."/>
            <person name="Viragh M."/>
            <person name="Drula E."/>
            <person name="Min B."/>
            <person name="Chaduli D."/>
            <person name="Navarro D."/>
            <person name="Favel A."/>
            <person name="Norest M."/>
            <person name="Lesage-Meessen L."/>
            <person name="Balint B."/>
            <person name="Merenyi Z."/>
            <person name="de Eugenio L."/>
            <person name="Morin E."/>
            <person name="Martinez A.T."/>
            <person name="Baldrian P."/>
            <person name="Stursova M."/>
            <person name="Martinez M.J."/>
            <person name="Novotny C."/>
            <person name="Magnuson J.K."/>
            <person name="Spatafora J.W."/>
            <person name="Maurice S."/>
            <person name="Pangilinan J."/>
            <person name="Andreopoulos W."/>
            <person name="LaButti K."/>
            <person name="Hundley H."/>
            <person name="Na H."/>
            <person name="Kuo A."/>
            <person name="Barry K."/>
            <person name="Lipzen A."/>
            <person name="Henrissat B."/>
            <person name="Riley R."/>
            <person name="Ahrendt S."/>
            <person name="Nagy L.G."/>
            <person name="Grigoriev I.V."/>
            <person name="Martin F."/>
            <person name="Rosso M.N."/>
        </authorList>
    </citation>
    <scope>NUCLEOTIDE SEQUENCE</scope>
    <source>
        <strain evidence="1">CBS 384.51</strain>
    </source>
</reference>
<dbReference type="Proteomes" id="UP001055072">
    <property type="component" value="Unassembled WGS sequence"/>
</dbReference>
<proteinExistence type="predicted"/>
<dbReference type="EMBL" id="MU274901">
    <property type="protein sequence ID" value="KAI0094019.1"/>
    <property type="molecule type" value="Genomic_DNA"/>
</dbReference>
<comment type="caution">
    <text evidence="1">The sequence shown here is derived from an EMBL/GenBank/DDBJ whole genome shotgun (WGS) entry which is preliminary data.</text>
</comment>